<keyword evidence="2" id="KW-1185">Reference proteome</keyword>
<evidence type="ECO:0000313" key="1">
    <source>
        <dbReference type="EMBL" id="KAK3690865.1"/>
    </source>
</evidence>
<dbReference type="AlphaFoldDB" id="A0AAE0XEA9"/>
<sequence>MVLLLYVNNLSKEFRAYKLKLGITGAKCYRADSASCDVQETHVKNGCVLVLIYPAPSCLPSALFNLLSQL</sequence>
<accession>A0AAE0XEA9</accession>
<evidence type="ECO:0000313" key="2">
    <source>
        <dbReference type="Proteomes" id="UP001283361"/>
    </source>
</evidence>
<protein>
    <submittedName>
        <fullName evidence="1">Uncharacterized protein</fullName>
    </submittedName>
</protein>
<dbReference type="EMBL" id="JAWDGP010008106">
    <property type="protein sequence ID" value="KAK3690865.1"/>
    <property type="molecule type" value="Genomic_DNA"/>
</dbReference>
<organism evidence="1 2">
    <name type="scientific">Elysia crispata</name>
    <name type="common">lettuce slug</name>
    <dbReference type="NCBI Taxonomy" id="231223"/>
    <lineage>
        <taxon>Eukaryota</taxon>
        <taxon>Metazoa</taxon>
        <taxon>Spiralia</taxon>
        <taxon>Lophotrochozoa</taxon>
        <taxon>Mollusca</taxon>
        <taxon>Gastropoda</taxon>
        <taxon>Heterobranchia</taxon>
        <taxon>Euthyneura</taxon>
        <taxon>Panpulmonata</taxon>
        <taxon>Sacoglossa</taxon>
        <taxon>Placobranchoidea</taxon>
        <taxon>Plakobranchidae</taxon>
        <taxon>Elysia</taxon>
    </lineage>
</organism>
<proteinExistence type="predicted"/>
<reference evidence="1" key="1">
    <citation type="journal article" date="2023" name="G3 (Bethesda)">
        <title>A reference genome for the long-term kleptoplast-retaining sea slug Elysia crispata morphotype clarki.</title>
        <authorList>
            <person name="Eastman K.E."/>
            <person name="Pendleton A.L."/>
            <person name="Shaikh M.A."/>
            <person name="Suttiyut T."/>
            <person name="Ogas R."/>
            <person name="Tomko P."/>
            <person name="Gavelis G."/>
            <person name="Widhalm J.R."/>
            <person name="Wisecaver J.H."/>
        </authorList>
    </citation>
    <scope>NUCLEOTIDE SEQUENCE</scope>
    <source>
        <strain evidence="1">ECLA1</strain>
    </source>
</reference>
<name>A0AAE0XEA9_9GAST</name>
<gene>
    <name evidence="1" type="ORF">RRG08_021563</name>
</gene>
<comment type="caution">
    <text evidence="1">The sequence shown here is derived from an EMBL/GenBank/DDBJ whole genome shotgun (WGS) entry which is preliminary data.</text>
</comment>
<dbReference type="Proteomes" id="UP001283361">
    <property type="component" value="Unassembled WGS sequence"/>
</dbReference>